<organism evidence="5 6">
    <name type="scientific">Saccharothrix australiensis</name>
    <dbReference type="NCBI Taxonomy" id="2072"/>
    <lineage>
        <taxon>Bacteria</taxon>
        <taxon>Bacillati</taxon>
        <taxon>Actinomycetota</taxon>
        <taxon>Actinomycetes</taxon>
        <taxon>Pseudonocardiales</taxon>
        <taxon>Pseudonocardiaceae</taxon>
        <taxon>Saccharothrix</taxon>
    </lineage>
</organism>
<dbReference type="GO" id="GO:0003700">
    <property type="term" value="F:DNA-binding transcription factor activity"/>
    <property type="evidence" value="ECO:0007669"/>
    <property type="project" value="InterPro"/>
</dbReference>
<reference evidence="5 6" key="1">
    <citation type="submission" date="2018-10" db="EMBL/GenBank/DDBJ databases">
        <title>Sequencing the genomes of 1000 actinobacteria strains.</title>
        <authorList>
            <person name="Klenk H.-P."/>
        </authorList>
    </citation>
    <scope>NUCLEOTIDE SEQUENCE [LARGE SCALE GENOMIC DNA]</scope>
    <source>
        <strain evidence="5 6">DSM 43800</strain>
    </source>
</reference>
<dbReference type="SMART" id="SM00342">
    <property type="entry name" value="HTH_ARAC"/>
    <property type="match status" value="1"/>
</dbReference>
<dbReference type="InterPro" id="IPR018060">
    <property type="entry name" value="HTH_AraC"/>
</dbReference>
<evidence type="ECO:0000313" key="5">
    <source>
        <dbReference type="EMBL" id="RKT54124.1"/>
    </source>
</evidence>
<evidence type="ECO:0000313" key="6">
    <source>
        <dbReference type="Proteomes" id="UP000282084"/>
    </source>
</evidence>
<keyword evidence="2" id="KW-0238">DNA-binding</keyword>
<dbReference type="InterPro" id="IPR032687">
    <property type="entry name" value="AraC-type_N"/>
</dbReference>
<proteinExistence type="predicted"/>
<name>A0A495VY41_9PSEU</name>
<evidence type="ECO:0000259" key="4">
    <source>
        <dbReference type="PROSITE" id="PS01124"/>
    </source>
</evidence>
<dbReference type="GO" id="GO:0000976">
    <property type="term" value="F:transcription cis-regulatory region binding"/>
    <property type="evidence" value="ECO:0007669"/>
    <property type="project" value="TreeGrafter"/>
</dbReference>
<feature type="domain" description="HTH araC/xylS-type" evidence="4">
    <location>
        <begin position="247"/>
        <end position="344"/>
    </location>
</feature>
<dbReference type="PANTHER" id="PTHR47894">
    <property type="entry name" value="HTH-TYPE TRANSCRIPTIONAL REGULATOR GADX"/>
    <property type="match status" value="1"/>
</dbReference>
<dbReference type="GO" id="GO:0005829">
    <property type="term" value="C:cytosol"/>
    <property type="evidence" value="ECO:0007669"/>
    <property type="project" value="TreeGrafter"/>
</dbReference>
<dbReference type="PROSITE" id="PS01124">
    <property type="entry name" value="HTH_ARAC_FAMILY_2"/>
    <property type="match status" value="1"/>
</dbReference>
<dbReference type="Proteomes" id="UP000282084">
    <property type="component" value="Unassembled WGS sequence"/>
</dbReference>
<dbReference type="Gene3D" id="1.10.10.60">
    <property type="entry name" value="Homeodomain-like"/>
    <property type="match status" value="1"/>
</dbReference>
<dbReference type="Pfam" id="PF12625">
    <property type="entry name" value="Arabinose_bd"/>
    <property type="match status" value="1"/>
</dbReference>
<dbReference type="EMBL" id="RBXO01000001">
    <property type="protein sequence ID" value="RKT54124.1"/>
    <property type="molecule type" value="Genomic_DNA"/>
</dbReference>
<dbReference type="SUPFAM" id="SSF46689">
    <property type="entry name" value="Homeodomain-like"/>
    <property type="match status" value="1"/>
</dbReference>
<protein>
    <submittedName>
        <fullName evidence="5">AraC family transcriptional regulator</fullName>
    </submittedName>
</protein>
<keyword evidence="6" id="KW-1185">Reference proteome</keyword>
<dbReference type="InterPro" id="IPR009057">
    <property type="entry name" value="Homeodomain-like_sf"/>
</dbReference>
<evidence type="ECO:0000256" key="1">
    <source>
        <dbReference type="ARBA" id="ARBA00023015"/>
    </source>
</evidence>
<sequence length="353" mass="38082">MSTVAGSTRMTPSDAVIPPTLLSAVVAIGRQAGLPVSAWFSGTGLEPALLDDVDVRVSLDQARTVLRRAVEALPDRPLGLEVGARDALLSFGFVGVAMRSAATVGDAFAVVDELHRASGSLADFTAGGLDGDEVELHLRERWPDPVLLPFLVEEAFASVTAFLRSVLGGTWTPNRLFLSYQPPAHAARYQRFFRCPVHFAADADRLVISSGVLRSPIPTHHEPTLRTALAVCRSLIAPARARPGVVAAVEALLNAHLHRPLTMTEIAARMHISERTLRRQLALAGDHFTAVRDRVRERHATALLRHSAMAISAVAAEVGFSDGREFRRAYRRWTGRTPLAARTSGDGHPAAET</sequence>
<dbReference type="PANTHER" id="PTHR47894:SF1">
    <property type="entry name" value="HTH-TYPE TRANSCRIPTIONAL REGULATOR VQSM"/>
    <property type="match status" value="1"/>
</dbReference>
<comment type="caution">
    <text evidence="5">The sequence shown here is derived from an EMBL/GenBank/DDBJ whole genome shotgun (WGS) entry which is preliminary data.</text>
</comment>
<dbReference type="AlphaFoldDB" id="A0A495VY41"/>
<evidence type="ECO:0000256" key="3">
    <source>
        <dbReference type="ARBA" id="ARBA00023163"/>
    </source>
</evidence>
<accession>A0A495VY41</accession>
<gene>
    <name evidence="5" type="ORF">C8E97_2727</name>
</gene>
<keyword evidence="3" id="KW-0804">Transcription</keyword>
<evidence type="ECO:0000256" key="2">
    <source>
        <dbReference type="ARBA" id="ARBA00023125"/>
    </source>
</evidence>
<dbReference type="Pfam" id="PF12833">
    <property type="entry name" value="HTH_18"/>
    <property type="match status" value="1"/>
</dbReference>
<keyword evidence="1" id="KW-0805">Transcription regulation</keyword>